<feature type="transmembrane region" description="Helical" evidence="6">
    <location>
        <begin position="122"/>
        <end position="145"/>
    </location>
</feature>
<organism evidence="9">
    <name type="scientific">marine sediment metagenome</name>
    <dbReference type="NCBI Taxonomy" id="412755"/>
    <lineage>
        <taxon>unclassified sequences</taxon>
        <taxon>metagenomes</taxon>
        <taxon>ecological metagenomes</taxon>
    </lineage>
</organism>
<evidence type="ECO:0000256" key="3">
    <source>
        <dbReference type="ARBA" id="ARBA00022692"/>
    </source>
</evidence>
<dbReference type="SUPFAM" id="SSF161111">
    <property type="entry name" value="Cation efflux protein transmembrane domain-like"/>
    <property type="match status" value="1"/>
</dbReference>
<dbReference type="InterPro" id="IPR036105">
    <property type="entry name" value="DiNase_FeMo-co_biosyn_sf"/>
</dbReference>
<dbReference type="SUPFAM" id="SSF160240">
    <property type="entry name" value="Cation efflux protein cytoplasmic domain-like"/>
    <property type="match status" value="1"/>
</dbReference>
<sequence>PNEKFPYGYYKIENIISLMISLFIFITAFYIFLQSFLDIINYINGNLKIIDFSSSVFFFLITSLLASLLLTLYLKLIGKKTHSPIIESEAKEKLFDIFISMSVLIGFFGVFLKFYILDSIVGLFIVFFIIKGGYSIFITSIKTLLDAVIDFDKRTELYNLIEATPKIKKIENIEIRSYGRYIFLELELGLAKNFPLFQIDLLKNMLKNKIKKKFPLIFKIIIIIHSREKIITKIAVPLENNLGLNSKIAEHFGESPYFGFLEFQEGTFLKFEIIANKFAN</sequence>
<evidence type="ECO:0000256" key="2">
    <source>
        <dbReference type="ARBA" id="ARBA00022448"/>
    </source>
</evidence>
<feature type="non-terminal residue" evidence="9">
    <location>
        <position position="280"/>
    </location>
</feature>
<dbReference type="InterPro" id="IPR058533">
    <property type="entry name" value="Cation_efflux_TM"/>
</dbReference>
<evidence type="ECO:0000259" key="7">
    <source>
        <dbReference type="Pfam" id="PF01545"/>
    </source>
</evidence>
<dbReference type="Pfam" id="PF01545">
    <property type="entry name" value="Cation_efflux"/>
    <property type="match status" value="1"/>
</dbReference>
<evidence type="ECO:0000313" key="9">
    <source>
        <dbReference type="EMBL" id="GAH27798.1"/>
    </source>
</evidence>
<reference evidence="9" key="1">
    <citation type="journal article" date="2014" name="Front. Microbiol.">
        <title>High frequency of phylogenetically diverse reductive dehalogenase-homologous genes in deep subseafloor sedimentary metagenomes.</title>
        <authorList>
            <person name="Kawai M."/>
            <person name="Futagami T."/>
            <person name="Toyoda A."/>
            <person name="Takaki Y."/>
            <person name="Nishi S."/>
            <person name="Hori S."/>
            <person name="Arai W."/>
            <person name="Tsubouchi T."/>
            <person name="Morono Y."/>
            <person name="Uchiyama I."/>
            <person name="Ito T."/>
            <person name="Fujiyama A."/>
            <person name="Inagaki F."/>
            <person name="Takami H."/>
        </authorList>
    </citation>
    <scope>NUCLEOTIDE SEQUENCE</scope>
    <source>
        <strain evidence="9">Expedition CK06-06</strain>
    </source>
</reference>
<dbReference type="InterPro" id="IPR036837">
    <property type="entry name" value="Cation_efflux_CTD_sf"/>
</dbReference>
<dbReference type="GO" id="GO:0008324">
    <property type="term" value="F:monoatomic cation transmembrane transporter activity"/>
    <property type="evidence" value="ECO:0007669"/>
    <property type="project" value="InterPro"/>
</dbReference>
<feature type="transmembrane region" description="Helical" evidence="6">
    <location>
        <begin position="12"/>
        <end position="32"/>
    </location>
</feature>
<gene>
    <name evidence="9" type="ORF">S03H2_08024</name>
</gene>
<keyword evidence="2" id="KW-0813">Transport</keyword>
<dbReference type="InterPro" id="IPR050291">
    <property type="entry name" value="CDF_Transporter"/>
</dbReference>
<evidence type="ECO:0000256" key="5">
    <source>
        <dbReference type="ARBA" id="ARBA00023136"/>
    </source>
</evidence>
<dbReference type="Gene3D" id="3.30.70.1350">
    <property type="entry name" value="Cation efflux protein, cytoplasmic domain"/>
    <property type="match status" value="1"/>
</dbReference>
<dbReference type="Gene3D" id="1.20.1510.10">
    <property type="entry name" value="Cation efflux protein transmembrane domain"/>
    <property type="match status" value="1"/>
</dbReference>
<dbReference type="AlphaFoldDB" id="X1G441"/>
<dbReference type="PANTHER" id="PTHR43840:SF15">
    <property type="entry name" value="MITOCHONDRIAL METAL TRANSPORTER 1-RELATED"/>
    <property type="match status" value="1"/>
</dbReference>
<feature type="non-terminal residue" evidence="9">
    <location>
        <position position="1"/>
    </location>
</feature>
<protein>
    <submittedName>
        <fullName evidence="9">Uncharacterized protein</fullName>
    </submittedName>
</protein>
<evidence type="ECO:0000256" key="6">
    <source>
        <dbReference type="SAM" id="Phobius"/>
    </source>
</evidence>
<dbReference type="InterPro" id="IPR027470">
    <property type="entry name" value="Cation_efflux_CTD"/>
</dbReference>
<evidence type="ECO:0000256" key="4">
    <source>
        <dbReference type="ARBA" id="ARBA00022989"/>
    </source>
</evidence>
<dbReference type="InterPro" id="IPR027469">
    <property type="entry name" value="Cation_efflux_TMD_sf"/>
</dbReference>
<dbReference type="GO" id="GO:0016020">
    <property type="term" value="C:membrane"/>
    <property type="evidence" value="ECO:0007669"/>
    <property type="project" value="UniProtKB-SubCell"/>
</dbReference>
<dbReference type="Pfam" id="PF16916">
    <property type="entry name" value="ZT_dimer"/>
    <property type="match status" value="1"/>
</dbReference>
<dbReference type="NCBIfam" id="TIGR01297">
    <property type="entry name" value="CDF"/>
    <property type="match status" value="1"/>
</dbReference>
<evidence type="ECO:0000256" key="1">
    <source>
        <dbReference type="ARBA" id="ARBA00004141"/>
    </source>
</evidence>
<keyword evidence="4 6" id="KW-1133">Transmembrane helix</keyword>
<dbReference type="EMBL" id="BARU01003817">
    <property type="protein sequence ID" value="GAH27798.1"/>
    <property type="molecule type" value="Genomic_DNA"/>
</dbReference>
<keyword evidence="5 6" id="KW-0472">Membrane</keyword>
<dbReference type="SUPFAM" id="SSF53146">
    <property type="entry name" value="Nitrogenase accessory factor-like"/>
    <property type="match status" value="1"/>
</dbReference>
<comment type="caution">
    <text evidence="9">The sequence shown here is derived from an EMBL/GenBank/DDBJ whole genome shotgun (WGS) entry which is preliminary data.</text>
</comment>
<dbReference type="PANTHER" id="PTHR43840">
    <property type="entry name" value="MITOCHONDRIAL METAL TRANSPORTER 1-RELATED"/>
    <property type="match status" value="1"/>
</dbReference>
<feature type="domain" description="Cation efflux protein cytoplasmic" evidence="8">
    <location>
        <begin position="152"/>
        <end position="222"/>
    </location>
</feature>
<accession>X1G441</accession>
<name>X1G441_9ZZZZ</name>
<feature type="domain" description="Cation efflux protein transmembrane" evidence="7">
    <location>
        <begin position="1"/>
        <end position="145"/>
    </location>
</feature>
<dbReference type="InterPro" id="IPR002524">
    <property type="entry name" value="Cation_efflux"/>
</dbReference>
<feature type="transmembrane region" description="Helical" evidence="6">
    <location>
        <begin position="94"/>
        <end position="116"/>
    </location>
</feature>
<keyword evidence="3 6" id="KW-0812">Transmembrane</keyword>
<dbReference type="Gene3D" id="3.30.420.130">
    <property type="entry name" value="Dinitrogenase iron-molybdenum cofactor biosynthesis domain"/>
    <property type="match status" value="1"/>
</dbReference>
<comment type="subcellular location">
    <subcellularLocation>
        <location evidence="1">Membrane</location>
        <topology evidence="1">Multi-pass membrane protein</topology>
    </subcellularLocation>
</comment>
<proteinExistence type="predicted"/>
<evidence type="ECO:0000259" key="8">
    <source>
        <dbReference type="Pfam" id="PF16916"/>
    </source>
</evidence>
<feature type="transmembrane region" description="Helical" evidence="6">
    <location>
        <begin position="52"/>
        <end position="74"/>
    </location>
</feature>